<accession>A0A0B2V3A0</accession>
<dbReference type="PROSITE" id="PS52048">
    <property type="entry name" value="UCH_DOMAIN"/>
    <property type="match status" value="1"/>
</dbReference>
<feature type="domain" description="UCH catalytic" evidence="11">
    <location>
        <begin position="780"/>
        <end position="1057"/>
    </location>
</feature>
<keyword evidence="13" id="KW-1185">Reference proteome</keyword>
<evidence type="ECO:0000313" key="13">
    <source>
        <dbReference type="Proteomes" id="UP000031036"/>
    </source>
</evidence>
<proteinExistence type="inferred from homology"/>
<organism evidence="12 13">
    <name type="scientific">Toxocara canis</name>
    <name type="common">Canine roundworm</name>
    <dbReference type="NCBI Taxonomy" id="6265"/>
    <lineage>
        <taxon>Eukaryota</taxon>
        <taxon>Metazoa</taxon>
        <taxon>Ecdysozoa</taxon>
        <taxon>Nematoda</taxon>
        <taxon>Chromadorea</taxon>
        <taxon>Rhabditida</taxon>
        <taxon>Spirurina</taxon>
        <taxon>Ascaridomorpha</taxon>
        <taxon>Ascaridoidea</taxon>
        <taxon>Toxocaridae</taxon>
        <taxon>Toxocara</taxon>
    </lineage>
</organism>
<dbReference type="InterPro" id="IPR001578">
    <property type="entry name" value="Peptidase_C12_UCH"/>
</dbReference>
<dbReference type="Pfam" id="PF00201">
    <property type="entry name" value="UDPGT"/>
    <property type="match status" value="2"/>
</dbReference>
<comment type="caution">
    <text evidence="10">Lacks conserved residue(s) required for the propagation of feature annotation.</text>
</comment>
<dbReference type="CDD" id="cd03784">
    <property type="entry name" value="GT1_Gtf-like"/>
    <property type="match status" value="2"/>
</dbReference>
<evidence type="ECO:0000313" key="12">
    <source>
        <dbReference type="EMBL" id="KHN76028.1"/>
    </source>
</evidence>
<evidence type="ECO:0000256" key="1">
    <source>
        <dbReference type="ARBA" id="ARBA00000707"/>
    </source>
</evidence>
<reference evidence="12 13" key="1">
    <citation type="submission" date="2014-11" db="EMBL/GenBank/DDBJ databases">
        <title>Genetic blueprint of the zoonotic pathogen Toxocara canis.</title>
        <authorList>
            <person name="Zhu X.-Q."/>
            <person name="Korhonen P.K."/>
            <person name="Cai H."/>
            <person name="Young N.D."/>
            <person name="Nejsum P."/>
            <person name="von Samson-Himmelstjerna G."/>
            <person name="Boag P.R."/>
            <person name="Tan P."/>
            <person name="Li Q."/>
            <person name="Min J."/>
            <person name="Yang Y."/>
            <person name="Wang X."/>
            <person name="Fang X."/>
            <person name="Hall R.S."/>
            <person name="Hofmann A."/>
            <person name="Sternberg P.W."/>
            <person name="Jex A.R."/>
            <person name="Gasser R.B."/>
        </authorList>
    </citation>
    <scope>NUCLEOTIDE SEQUENCE [LARGE SCALE GENOMIC DNA]</scope>
    <source>
        <strain evidence="12">PN_DK_2014</strain>
    </source>
</reference>
<dbReference type="GO" id="GO:0004843">
    <property type="term" value="F:cysteine-type deubiquitinase activity"/>
    <property type="evidence" value="ECO:0007669"/>
    <property type="project" value="UniProtKB-EC"/>
</dbReference>
<dbReference type="Pfam" id="PF01088">
    <property type="entry name" value="Peptidase_C12"/>
    <property type="match status" value="1"/>
</dbReference>
<comment type="catalytic activity">
    <reaction evidence="9">
        <text>glucuronate acceptor + UDP-alpha-D-glucuronate = acceptor beta-D-glucuronoside + UDP + H(+)</text>
        <dbReference type="Rhea" id="RHEA:21032"/>
        <dbReference type="ChEBI" id="CHEBI:15378"/>
        <dbReference type="ChEBI" id="CHEBI:58052"/>
        <dbReference type="ChEBI" id="CHEBI:58223"/>
        <dbReference type="ChEBI" id="CHEBI:132367"/>
        <dbReference type="ChEBI" id="CHEBI:132368"/>
        <dbReference type="EC" id="2.4.1.17"/>
    </reaction>
</comment>
<evidence type="ECO:0000256" key="7">
    <source>
        <dbReference type="ARBA" id="ARBA00022801"/>
    </source>
</evidence>
<comment type="caution">
    <text evidence="12">The sequence shown here is derived from an EMBL/GenBank/DDBJ whole genome shotgun (WGS) entry which is preliminary data.</text>
</comment>
<dbReference type="InterPro" id="IPR002213">
    <property type="entry name" value="UDP_glucos_trans"/>
</dbReference>
<dbReference type="OMA" id="KSHFIVG"/>
<comment type="similarity">
    <text evidence="10">Belongs to the peptidase C12 family.</text>
</comment>
<dbReference type="Gene3D" id="3.40.532.10">
    <property type="entry name" value="Peptidase C12, ubiquitin carboxyl-terminal hydrolase"/>
    <property type="match status" value="1"/>
</dbReference>
<dbReference type="STRING" id="6265.A0A0B2V3A0"/>
<keyword evidence="6" id="KW-0833">Ubl conjugation pathway</keyword>
<comment type="catalytic activity">
    <reaction evidence="1">
        <text>Thiol-dependent hydrolysis of ester, thioester, amide, peptide and isopeptide bonds formed by the C-terminal Gly of ubiquitin (a 76-residue protein attached to proteins as an intracellular targeting signal).</text>
        <dbReference type="EC" id="3.4.19.12"/>
    </reaction>
</comment>
<dbReference type="EMBL" id="JPKZ01002584">
    <property type="protein sequence ID" value="KHN76028.1"/>
    <property type="molecule type" value="Genomic_DNA"/>
</dbReference>
<dbReference type="InterPro" id="IPR035595">
    <property type="entry name" value="UDP_glycos_trans_CS"/>
</dbReference>
<dbReference type="OrthoDB" id="5835829at2759"/>
<dbReference type="InterPro" id="IPR036959">
    <property type="entry name" value="Peptidase_C12_UCH_sf"/>
</dbReference>
<dbReference type="AlphaFoldDB" id="A0A0B2V3A0"/>
<evidence type="ECO:0000259" key="11">
    <source>
        <dbReference type="PROSITE" id="PS52048"/>
    </source>
</evidence>
<dbReference type="SUPFAM" id="SSF54001">
    <property type="entry name" value="Cysteine proteinases"/>
    <property type="match status" value="1"/>
</dbReference>
<evidence type="ECO:0000256" key="5">
    <source>
        <dbReference type="ARBA" id="ARBA00022679"/>
    </source>
</evidence>
<dbReference type="GO" id="GO:0015020">
    <property type="term" value="F:glucuronosyltransferase activity"/>
    <property type="evidence" value="ECO:0007669"/>
    <property type="project" value="UniProtKB-EC"/>
</dbReference>
<evidence type="ECO:0000256" key="6">
    <source>
        <dbReference type="ARBA" id="ARBA00022786"/>
    </source>
</evidence>
<dbReference type="PANTHER" id="PTHR48043:SF145">
    <property type="entry name" value="FI06409P-RELATED"/>
    <property type="match status" value="1"/>
</dbReference>
<sequence length="1059" mass="120119">MKFLFYSPSWGHSHLHFQGALVDALVDEGHIAHVLIPEFHPNLKTNGTVKAHRVVRIAPSVPSLYPQMSFNEDSFAAKSGSISLSREYEIILNVTLQFCEDFLNQKDLIKQLQTERYDVGFTEFFDYCPVGILHHIGVNSIALLSAVPITDLLADTWGLPSPSSYVTNTFKPFIGAPYLSMSERFMNFLFTFVSRKISFAKILNEQNSMFKRMIRADFPDLRLLAQNASIAFINIPQIIDIPRPISNKIVHIGGIAMKKSSSLSMDLSAILDRPNSRVVLFSLGSIVKLKKMPHEMRSAFLEAFARFPEYDFIVKVDMDLAEGAKLLDDQPNVHAFKWIDQVNILQHPSTKAFITHAGLNSLTEAFFAGIPLICVPLFADQQYNTAMALRKNVAVYVDRNSITVDVIVEALDKVLNDPKYAENSKMLREKLHRFPLDSKKLFIKWSEYLAEFGDFTDLNLYGIMPLKLLLILVLTYSSIACAKQLKFLFYSPNWGHSHLQFQGVLADILVDSNHIAHVLIPEYDPNLKTNGTLKAQRVIRIPPSVPSQYPQFSFNKHPFMKNNSDLNPKEMEVFKNMTLQFCEDILNQKDLIEQLRSEHYDVGFTEFFEHCSVGLFHHVGVKSTAFVSATVITDLLAHTWGLPAPASYVTNVFRSFINAPELTIWQRLQNFLHLTIVRKIFYPKILDAQNALFKRLVSPDYPDLEILARNAAIAFINTPQIVDIPKPISSKIIYIGGIAMRKPSTLSKEFSVILDRPNSRVVLFSFGSITQTKRMPMKMKIAFLESFTHFPNYEFIVKIDSDDSEYSKLTTKYRNVHAFNWVDQINILQHPSTKAFITHSGLNSIIEALYSGTPLVCIPLFADQTYNAVIAIRKNVAVYVDTDAIATDVIVDALDKVLNDPKYAENSRILREKLEKYPLDSKELFIKWSEYLAEFGDFTDLNLYGNGALKQWLDKALMLEADARSDSLAFNEELEQAHESCARSGQTEAEPEHPIEHHFICFVHKDGTLYEIDSRAPFPRSCGATNEKNLLKDAGRICQQLMSKLDNISFSALAIVRAS</sequence>
<dbReference type="GO" id="GO:0006511">
    <property type="term" value="P:ubiquitin-dependent protein catabolic process"/>
    <property type="evidence" value="ECO:0007669"/>
    <property type="project" value="InterPro"/>
</dbReference>
<evidence type="ECO:0000256" key="9">
    <source>
        <dbReference type="ARBA" id="ARBA00047475"/>
    </source>
</evidence>
<keyword evidence="5 12" id="KW-0808">Transferase</keyword>
<dbReference type="Gene3D" id="3.40.50.2000">
    <property type="entry name" value="Glycogen Phosphorylase B"/>
    <property type="match status" value="2"/>
</dbReference>
<dbReference type="SUPFAM" id="SSF53756">
    <property type="entry name" value="UDP-Glycosyltransferase/glycogen phosphorylase"/>
    <property type="match status" value="2"/>
</dbReference>
<dbReference type="PANTHER" id="PTHR48043">
    <property type="entry name" value="EG:EG0003.4 PROTEIN-RELATED"/>
    <property type="match status" value="1"/>
</dbReference>
<evidence type="ECO:0000256" key="8">
    <source>
        <dbReference type="ARBA" id="ARBA00022807"/>
    </source>
</evidence>
<evidence type="ECO:0000256" key="3">
    <source>
        <dbReference type="ARBA" id="ARBA00022670"/>
    </source>
</evidence>
<evidence type="ECO:0000256" key="4">
    <source>
        <dbReference type="ARBA" id="ARBA00022676"/>
    </source>
</evidence>
<dbReference type="Proteomes" id="UP000031036">
    <property type="component" value="Unassembled WGS sequence"/>
</dbReference>
<keyword evidence="7" id="KW-0378">Hydrolase</keyword>
<dbReference type="FunFam" id="3.40.50.2000:FF:000021">
    <property type="entry name" value="UDP-glucuronosyltransferase"/>
    <property type="match status" value="2"/>
</dbReference>
<keyword evidence="4" id="KW-0328">Glycosyltransferase</keyword>
<name>A0A0B2V3A0_TOXCA</name>
<evidence type="ECO:0000256" key="10">
    <source>
        <dbReference type="PROSITE-ProRule" id="PRU01393"/>
    </source>
</evidence>
<dbReference type="InterPro" id="IPR038765">
    <property type="entry name" value="Papain-like_cys_pep_sf"/>
</dbReference>
<gene>
    <name evidence="12" type="primary">ugt-48</name>
    <name evidence="12" type="ORF">Tcan_08282</name>
</gene>
<protein>
    <submittedName>
        <fullName evidence="12">Putative UDP-glucuronosyltransferase ugt-48</fullName>
    </submittedName>
</protein>
<evidence type="ECO:0000256" key="2">
    <source>
        <dbReference type="ARBA" id="ARBA00009995"/>
    </source>
</evidence>
<comment type="similarity">
    <text evidence="2">Belongs to the UDP-glycosyltransferase family.</text>
</comment>
<dbReference type="InterPro" id="IPR050271">
    <property type="entry name" value="UDP-glycosyltransferase"/>
</dbReference>
<keyword evidence="3" id="KW-0645">Protease</keyword>
<dbReference type="PROSITE" id="PS00375">
    <property type="entry name" value="UDPGT"/>
    <property type="match status" value="2"/>
</dbReference>
<keyword evidence="8" id="KW-0788">Thiol protease</keyword>